<sequence length="67" mass="7273">MCVNNKPRATTITRGSKSLSSTTPDEKADAEGAIQPLYQPCCGRSAPVLETMANQPLYFMLSAEHPF</sequence>
<gene>
    <name evidence="2" type="ORF">SLEP1_g14608</name>
</gene>
<name>A0AAV5IJL8_9ROSI</name>
<dbReference type="EMBL" id="BPVZ01000018">
    <property type="protein sequence ID" value="GKV02137.1"/>
    <property type="molecule type" value="Genomic_DNA"/>
</dbReference>
<accession>A0AAV5IJL8</accession>
<evidence type="ECO:0000256" key="1">
    <source>
        <dbReference type="SAM" id="MobiDB-lite"/>
    </source>
</evidence>
<evidence type="ECO:0000313" key="2">
    <source>
        <dbReference type="EMBL" id="GKV02137.1"/>
    </source>
</evidence>
<evidence type="ECO:0000313" key="3">
    <source>
        <dbReference type="Proteomes" id="UP001054252"/>
    </source>
</evidence>
<dbReference type="AlphaFoldDB" id="A0AAV5IJL8"/>
<comment type="caution">
    <text evidence="2">The sequence shown here is derived from an EMBL/GenBank/DDBJ whole genome shotgun (WGS) entry which is preliminary data.</text>
</comment>
<organism evidence="2 3">
    <name type="scientific">Rubroshorea leprosula</name>
    <dbReference type="NCBI Taxonomy" id="152421"/>
    <lineage>
        <taxon>Eukaryota</taxon>
        <taxon>Viridiplantae</taxon>
        <taxon>Streptophyta</taxon>
        <taxon>Embryophyta</taxon>
        <taxon>Tracheophyta</taxon>
        <taxon>Spermatophyta</taxon>
        <taxon>Magnoliopsida</taxon>
        <taxon>eudicotyledons</taxon>
        <taxon>Gunneridae</taxon>
        <taxon>Pentapetalae</taxon>
        <taxon>rosids</taxon>
        <taxon>malvids</taxon>
        <taxon>Malvales</taxon>
        <taxon>Dipterocarpaceae</taxon>
        <taxon>Rubroshorea</taxon>
    </lineage>
</organism>
<keyword evidence="3" id="KW-1185">Reference proteome</keyword>
<feature type="compositionally biased region" description="Polar residues" evidence="1">
    <location>
        <begin position="7"/>
        <end position="23"/>
    </location>
</feature>
<dbReference type="Proteomes" id="UP001054252">
    <property type="component" value="Unassembled WGS sequence"/>
</dbReference>
<reference evidence="2 3" key="1">
    <citation type="journal article" date="2021" name="Commun. Biol.">
        <title>The genome of Shorea leprosula (Dipterocarpaceae) highlights the ecological relevance of drought in aseasonal tropical rainforests.</title>
        <authorList>
            <person name="Ng K.K.S."/>
            <person name="Kobayashi M.J."/>
            <person name="Fawcett J.A."/>
            <person name="Hatakeyama M."/>
            <person name="Paape T."/>
            <person name="Ng C.H."/>
            <person name="Ang C.C."/>
            <person name="Tnah L.H."/>
            <person name="Lee C.T."/>
            <person name="Nishiyama T."/>
            <person name="Sese J."/>
            <person name="O'Brien M.J."/>
            <person name="Copetti D."/>
            <person name="Mohd Noor M.I."/>
            <person name="Ong R.C."/>
            <person name="Putra M."/>
            <person name="Sireger I.Z."/>
            <person name="Indrioko S."/>
            <person name="Kosugi Y."/>
            <person name="Izuno A."/>
            <person name="Isagi Y."/>
            <person name="Lee S.L."/>
            <person name="Shimizu K.K."/>
        </authorList>
    </citation>
    <scope>NUCLEOTIDE SEQUENCE [LARGE SCALE GENOMIC DNA]</scope>
    <source>
        <tissue evidence="2">Leaf</tissue>
    </source>
</reference>
<feature type="region of interest" description="Disordered" evidence="1">
    <location>
        <begin position="1"/>
        <end position="28"/>
    </location>
</feature>
<proteinExistence type="predicted"/>
<protein>
    <submittedName>
        <fullName evidence="2">Uncharacterized protein</fullName>
    </submittedName>
</protein>